<accession>A0A9X1VNP1</accession>
<evidence type="ECO:0008006" key="3">
    <source>
        <dbReference type="Google" id="ProtNLM"/>
    </source>
</evidence>
<evidence type="ECO:0000313" key="2">
    <source>
        <dbReference type="Proteomes" id="UP001139369"/>
    </source>
</evidence>
<dbReference type="EMBL" id="JAKQYM010000004">
    <property type="protein sequence ID" value="MCI2228938.1"/>
    <property type="molecule type" value="Genomic_DNA"/>
</dbReference>
<evidence type="ECO:0000313" key="1">
    <source>
        <dbReference type="EMBL" id="MCI2228938.1"/>
    </source>
</evidence>
<sequence>MLAFQVALGQQKDEFVYFINLDEVPTYDGCQKSAATDRKDCFKRSLNKHFSKNLNLKPGYLKLKYDFRIEKDGSSKLKTVKNYGTTGGFQLDPTLKNEIARIVALIPKMRTPAKYYGKNVRVKYLDYMKIRVE</sequence>
<dbReference type="AlphaFoldDB" id="A0A9X1VNP1"/>
<organism evidence="1 2">
    <name type="scientific">Polaribacter marinus</name>
    <dbReference type="NCBI Taxonomy" id="2916838"/>
    <lineage>
        <taxon>Bacteria</taxon>
        <taxon>Pseudomonadati</taxon>
        <taxon>Bacteroidota</taxon>
        <taxon>Flavobacteriia</taxon>
        <taxon>Flavobacteriales</taxon>
        <taxon>Flavobacteriaceae</taxon>
    </lineage>
</organism>
<reference evidence="1" key="1">
    <citation type="submission" date="2022-02" db="EMBL/GenBank/DDBJ databases">
        <title>Polaribacter sp. MSW13, isolated from seawater.</title>
        <authorList>
            <person name="Kristyanto S."/>
            <person name="Jung J."/>
            <person name="Jeon C.O."/>
        </authorList>
    </citation>
    <scope>NUCLEOTIDE SEQUENCE</scope>
    <source>
        <strain evidence="1">MSW13</strain>
    </source>
</reference>
<gene>
    <name evidence="1" type="ORF">MC378_07145</name>
</gene>
<dbReference type="Proteomes" id="UP001139369">
    <property type="component" value="Unassembled WGS sequence"/>
</dbReference>
<name>A0A9X1VNP1_9FLAO</name>
<keyword evidence="2" id="KW-1185">Reference proteome</keyword>
<proteinExistence type="predicted"/>
<dbReference type="RefSeq" id="WP_242178068.1">
    <property type="nucleotide sequence ID" value="NZ_JAKQYM010000004.1"/>
</dbReference>
<protein>
    <recommendedName>
        <fullName evidence="3">TonB C-terminal domain-containing protein</fullName>
    </recommendedName>
</protein>
<comment type="caution">
    <text evidence="1">The sequence shown here is derived from an EMBL/GenBank/DDBJ whole genome shotgun (WGS) entry which is preliminary data.</text>
</comment>